<feature type="transmembrane region" description="Helical" evidence="1">
    <location>
        <begin position="16"/>
        <end position="35"/>
    </location>
</feature>
<organism evidence="2 3">
    <name type="scientific">Metabacillus fastidiosus</name>
    <dbReference type="NCBI Taxonomy" id="1458"/>
    <lineage>
        <taxon>Bacteria</taxon>
        <taxon>Bacillati</taxon>
        <taxon>Bacillota</taxon>
        <taxon>Bacilli</taxon>
        <taxon>Bacillales</taxon>
        <taxon>Bacillaceae</taxon>
        <taxon>Metabacillus</taxon>
    </lineage>
</organism>
<protein>
    <submittedName>
        <fullName evidence="2">Uncharacterized protein</fullName>
    </submittedName>
</protein>
<evidence type="ECO:0000256" key="1">
    <source>
        <dbReference type="SAM" id="Phobius"/>
    </source>
</evidence>
<gene>
    <name evidence="2" type="ORF">P9271_12185</name>
</gene>
<sequence>MADKKQEIKSEIKRNLRTIAILIIVIALIYLDISITKLLNFTEDKKIIWTLDFGIYNILVSMLFSVVYYFYKGAKLQIKIDILNKKEDTNEITIRENPEEIYVKLNVEGKYKKFSPKIEIFFPHWIDVQTKPKPYLSFDEDKNTCLIDLESLILNKENIALTESITFYVLKNTDEKNQDLIEAKLKLGLFTKFFKVVLENKGIKIKSK</sequence>
<accession>A0ABU6NY63</accession>
<proteinExistence type="predicted"/>
<evidence type="ECO:0000313" key="2">
    <source>
        <dbReference type="EMBL" id="MED4402074.1"/>
    </source>
</evidence>
<dbReference type="RefSeq" id="WP_328015330.1">
    <property type="nucleotide sequence ID" value="NZ_JARTFS010000009.1"/>
</dbReference>
<name>A0ABU6NY63_9BACI</name>
<dbReference type="EMBL" id="JARTFS010000009">
    <property type="protein sequence ID" value="MED4402074.1"/>
    <property type="molecule type" value="Genomic_DNA"/>
</dbReference>
<evidence type="ECO:0000313" key="3">
    <source>
        <dbReference type="Proteomes" id="UP001342826"/>
    </source>
</evidence>
<keyword evidence="1" id="KW-0472">Membrane</keyword>
<keyword evidence="1" id="KW-1133">Transmembrane helix</keyword>
<keyword evidence="1" id="KW-0812">Transmembrane</keyword>
<keyword evidence="3" id="KW-1185">Reference proteome</keyword>
<dbReference type="Proteomes" id="UP001342826">
    <property type="component" value="Unassembled WGS sequence"/>
</dbReference>
<comment type="caution">
    <text evidence="2">The sequence shown here is derived from an EMBL/GenBank/DDBJ whole genome shotgun (WGS) entry which is preliminary data.</text>
</comment>
<reference evidence="2 3" key="1">
    <citation type="submission" date="2023-03" db="EMBL/GenBank/DDBJ databases">
        <title>Bacillus Genome Sequencing.</title>
        <authorList>
            <person name="Dunlap C."/>
        </authorList>
    </citation>
    <scope>NUCLEOTIDE SEQUENCE [LARGE SCALE GENOMIC DNA]</scope>
    <source>
        <strain evidence="2 3">NRS-1717</strain>
    </source>
</reference>
<feature type="transmembrane region" description="Helical" evidence="1">
    <location>
        <begin position="47"/>
        <end position="71"/>
    </location>
</feature>